<dbReference type="EMBL" id="LFXA01000009">
    <property type="protein sequence ID" value="KNB51763.1"/>
    <property type="molecule type" value="Genomic_DNA"/>
</dbReference>
<reference evidence="3" key="1">
    <citation type="submission" date="2015-07" db="EMBL/GenBank/DDBJ databases">
        <title>Draft genome sequence of Streptomyces sp. CMAA 1322, a bacterium isolated from Caatinga biome, from dry forest semiarid of Brazil.</title>
        <authorList>
            <person name="Santos S.N."/>
            <person name="Gacesa R."/>
            <person name="Taketani R.G."/>
            <person name="Long P.F."/>
            <person name="Melo I.S."/>
        </authorList>
    </citation>
    <scope>NUCLEOTIDE SEQUENCE [LARGE SCALE GENOMIC DNA]</scope>
    <source>
        <strain evidence="3">CMAA 1322</strain>
    </source>
</reference>
<feature type="region of interest" description="Disordered" evidence="1">
    <location>
        <begin position="52"/>
        <end position="80"/>
    </location>
</feature>
<protein>
    <submittedName>
        <fullName evidence="2">Uncharacterized protein</fullName>
    </submittedName>
</protein>
<dbReference type="RefSeq" id="WP_049716775.1">
    <property type="nucleotide sequence ID" value="NZ_LFXA01000009.1"/>
</dbReference>
<comment type="caution">
    <text evidence="2">The sequence shown here is derived from an EMBL/GenBank/DDBJ whole genome shotgun (WGS) entry which is preliminary data.</text>
</comment>
<evidence type="ECO:0000313" key="2">
    <source>
        <dbReference type="EMBL" id="KNB51763.1"/>
    </source>
</evidence>
<dbReference type="OrthoDB" id="4225947at2"/>
<sequence length="117" mass="12061">MSGDHYYFGDSVTMHGGTGNTGMVKNQAPAGPPSDDALRTAVEELLRAARELRPSLPPAGARALDDTLPDVTDPAPARPQDRHRALLAVAGIAATVGTVGQPLLDAVNRVLELLGAG</sequence>
<accession>A0A0K9XEW0</accession>
<proteinExistence type="predicted"/>
<dbReference type="AlphaFoldDB" id="A0A0K9XEW0"/>
<name>A0A0K9XEW0_9ACTN</name>
<gene>
    <name evidence="2" type="ORF">AC230_15690</name>
</gene>
<organism evidence="2 3">
    <name type="scientific">Streptomyces caatingaensis</name>
    <dbReference type="NCBI Taxonomy" id="1678637"/>
    <lineage>
        <taxon>Bacteria</taxon>
        <taxon>Bacillati</taxon>
        <taxon>Actinomycetota</taxon>
        <taxon>Actinomycetes</taxon>
        <taxon>Kitasatosporales</taxon>
        <taxon>Streptomycetaceae</taxon>
        <taxon>Streptomyces</taxon>
    </lineage>
</organism>
<dbReference type="STRING" id="1678637.AC230_15690"/>
<dbReference type="PATRIC" id="fig|1678637.3.peg.3383"/>
<keyword evidence="3" id="KW-1185">Reference proteome</keyword>
<evidence type="ECO:0000256" key="1">
    <source>
        <dbReference type="SAM" id="MobiDB-lite"/>
    </source>
</evidence>
<evidence type="ECO:0000313" key="3">
    <source>
        <dbReference type="Proteomes" id="UP000037288"/>
    </source>
</evidence>
<dbReference type="Proteomes" id="UP000037288">
    <property type="component" value="Unassembled WGS sequence"/>
</dbReference>